<feature type="DNA-binding region" description="OmpR/PhoB-type" evidence="2">
    <location>
        <begin position="1"/>
        <end position="78"/>
    </location>
</feature>
<dbReference type="PANTHER" id="PTHR47691">
    <property type="entry name" value="REGULATOR-RELATED"/>
    <property type="match status" value="1"/>
</dbReference>
<evidence type="ECO:0000259" key="4">
    <source>
        <dbReference type="PROSITE" id="PS51755"/>
    </source>
</evidence>
<protein>
    <recommendedName>
        <fullName evidence="4">OmpR/PhoB-type domain-containing protein</fullName>
    </recommendedName>
</protein>
<dbReference type="SMART" id="SM00862">
    <property type="entry name" value="Trans_reg_C"/>
    <property type="match status" value="1"/>
</dbReference>
<evidence type="ECO:0000256" key="2">
    <source>
        <dbReference type="PROSITE-ProRule" id="PRU01091"/>
    </source>
</evidence>
<name>A0A1P8JVZ7_9BURK</name>
<accession>A0A1P8JVZ7</accession>
<evidence type="ECO:0000256" key="3">
    <source>
        <dbReference type="SAM" id="MobiDB-lite"/>
    </source>
</evidence>
<dbReference type="InterPro" id="IPR027417">
    <property type="entry name" value="P-loop_NTPase"/>
</dbReference>
<dbReference type="InterPro" id="IPR049945">
    <property type="entry name" value="AAA_22"/>
</dbReference>
<dbReference type="SUPFAM" id="SSF46894">
    <property type="entry name" value="C-terminal effector domain of the bipartite response regulators"/>
    <property type="match status" value="1"/>
</dbReference>
<dbReference type="GO" id="GO:0016887">
    <property type="term" value="F:ATP hydrolysis activity"/>
    <property type="evidence" value="ECO:0007669"/>
    <property type="project" value="InterPro"/>
</dbReference>
<organism evidence="5 6">
    <name type="scientific">Rhodoferax koreensis</name>
    <dbReference type="NCBI Taxonomy" id="1842727"/>
    <lineage>
        <taxon>Bacteria</taxon>
        <taxon>Pseudomonadati</taxon>
        <taxon>Pseudomonadota</taxon>
        <taxon>Betaproteobacteria</taxon>
        <taxon>Burkholderiales</taxon>
        <taxon>Comamonadaceae</taxon>
        <taxon>Rhodoferax</taxon>
    </lineage>
</organism>
<feature type="region of interest" description="Disordered" evidence="3">
    <location>
        <begin position="84"/>
        <end position="103"/>
    </location>
</feature>
<evidence type="ECO:0000256" key="1">
    <source>
        <dbReference type="ARBA" id="ARBA00023125"/>
    </source>
</evidence>
<dbReference type="PANTHER" id="PTHR47691:SF3">
    <property type="entry name" value="HTH-TYPE TRANSCRIPTIONAL REGULATOR RV0890C-RELATED"/>
    <property type="match status" value="1"/>
</dbReference>
<evidence type="ECO:0000313" key="5">
    <source>
        <dbReference type="EMBL" id="APW37930.1"/>
    </source>
</evidence>
<dbReference type="GO" id="GO:0006355">
    <property type="term" value="P:regulation of DNA-templated transcription"/>
    <property type="evidence" value="ECO:0007669"/>
    <property type="project" value="InterPro"/>
</dbReference>
<dbReference type="Proteomes" id="UP000186609">
    <property type="component" value="Chromosome"/>
</dbReference>
<dbReference type="GO" id="GO:0000160">
    <property type="term" value="P:phosphorelay signal transduction system"/>
    <property type="evidence" value="ECO:0007669"/>
    <property type="project" value="InterPro"/>
</dbReference>
<feature type="domain" description="OmpR/PhoB-type" evidence="4">
    <location>
        <begin position="1"/>
        <end position="78"/>
    </location>
</feature>
<dbReference type="CDD" id="cd00383">
    <property type="entry name" value="trans_reg_C"/>
    <property type="match status" value="1"/>
</dbReference>
<sequence length="838" mass="90422">MVLVEGVATAPGARAFDVLMALLNHRERVVSKDELLDTVWPGLVVEENNLQAQVSALRKLLGPQAIVTIPGRGYRFVLEQDDESATAETSPATSQAAAAPSTAALPVPTNLPHVLTPLIGRELDMARLGALMAEQRLLTIVGAGGIGKSLLAQWLLHERRGAFPHGVAWVDLAPLSSPEFVASSIVEALGLQSGHGDPLRSLIEALRPLSMLVAIDNAEHLIDEVARVINALHVAAPDLQVLVTSQAPLKLPGEWVYRLDGLSLPDGDVAPQDAMAFGAVALFAQRAQAADRRFVLGESNLPAVIDICRQLDGLALAIELAAARVPLLGLAQLGASLNTRLRLLSGGSRGAPARQKTLRAALEWSYGLLEPAEQKVFRMLGVFVGGFSLKLAQQVLLDDTLDAWTVIDVLGSLVDRSLVIADGETPEADEIPRYRLLETPRSYALELLQAAGEEAGVRRRHALAMRRLLEQADIDFFSGRQRIDDWYAALAPDLGNGREALAWALENDPASAVAMAPGLAEALTSDRRRERRYVWEITAPLVTEALPPGLQARWCSRAAYFWAYRQPALGRRLARRAAELYRDQPGEQRNLYHALAALVYALTYGAQQAEEQGAAMAEMWAIEDPAWPPIVRSYGLFASLTCRFVAGAYDDTIELLLQKARLDSQAGYSEALLRGEDIIGYMELAAGRVDAAIARYLALQARLAGTRHLATLLLVQMHLAAAWLAKDDTAQARSLAEASWPQVLHFDAQVYAADNLALLAALEGRPRAAARLLGYAGKVHGAHGKSREVNEARAARRAETLARSALGDTDFESLSALGAALRHEDVAAVAFAPTTTDP</sequence>
<proteinExistence type="predicted"/>
<keyword evidence="1 2" id="KW-0238">DNA-binding</keyword>
<dbReference type="SUPFAM" id="SSF52540">
    <property type="entry name" value="P-loop containing nucleoside triphosphate hydrolases"/>
    <property type="match status" value="1"/>
</dbReference>
<dbReference type="AlphaFoldDB" id="A0A1P8JVZ7"/>
<dbReference type="Pfam" id="PF00486">
    <property type="entry name" value="Trans_reg_C"/>
    <property type="match status" value="1"/>
</dbReference>
<dbReference type="InterPro" id="IPR016032">
    <property type="entry name" value="Sig_transdc_resp-reg_C-effctor"/>
</dbReference>
<dbReference type="InterPro" id="IPR001867">
    <property type="entry name" value="OmpR/PhoB-type_DNA-bd"/>
</dbReference>
<dbReference type="PROSITE" id="PS51755">
    <property type="entry name" value="OMPR_PHOB"/>
    <property type="match status" value="1"/>
</dbReference>
<dbReference type="EMBL" id="CP019236">
    <property type="protein sequence ID" value="APW37930.1"/>
    <property type="molecule type" value="Genomic_DNA"/>
</dbReference>
<dbReference type="Gene3D" id="3.40.50.300">
    <property type="entry name" value="P-loop containing nucleotide triphosphate hydrolases"/>
    <property type="match status" value="1"/>
</dbReference>
<dbReference type="Gene3D" id="1.10.10.10">
    <property type="entry name" value="Winged helix-like DNA-binding domain superfamily/Winged helix DNA-binding domain"/>
    <property type="match status" value="1"/>
</dbReference>
<dbReference type="InterPro" id="IPR036388">
    <property type="entry name" value="WH-like_DNA-bd_sf"/>
</dbReference>
<dbReference type="GO" id="GO:0003677">
    <property type="term" value="F:DNA binding"/>
    <property type="evidence" value="ECO:0007669"/>
    <property type="project" value="UniProtKB-UniRule"/>
</dbReference>
<keyword evidence="6" id="KW-1185">Reference proteome</keyword>
<reference evidence="5 6" key="1">
    <citation type="submission" date="2017-01" db="EMBL/GenBank/DDBJ databases">
        <authorList>
            <person name="Mah S.A."/>
            <person name="Swanson W.J."/>
            <person name="Moy G.W."/>
            <person name="Vacquier V.D."/>
        </authorList>
    </citation>
    <scope>NUCLEOTIDE SEQUENCE [LARGE SCALE GENOMIC DNA]</scope>
    <source>
        <strain evidence="5 6">DCY110</strain>
    </source>
</reference>
<feature type="compositionally biased region" description="Low complexity" evidence="3">
    <location>
        <begin position="86"/>
        <end position="103"/>
    </location>
</feature>
<dbReference type="STRING" id="1842727.RD110_12630"/>
<dbReference type="KEGG" id="rhy:RD110_12630"/>
<dbReference type="Pfam" id="PF13401">
    <property type="entry name" value="AAA_22"/>
    <property type="match status" value="1"/>
</dbReference>
<gene>
    <name evidence="5" type="ORF">RD110_12630</name>
</gene>
<evidence type="ECO:0000313" key="6">
    <source>
        <dbReference type="Proteomes" id="UP000186609"/>
    </source>
</evidence>